<protein>
    <submittedName>
        <fullName evidence="3">Xyloside xylosyltransferase 1-like</fullName>
    </submittedName>
</protein>
<evidence type="ECO:0000313" key="4">
    <source>
        <dbReference type="Proteomes" id="UP001369086"/>
    </source>
</evidence>
<name>A0ABR0Z1T7_HUSHU</name>
<dbReference type="InterPro" id="IPR029044">
    <property type="entry name" value="Nucleotide-diphossugar_trans"/>
</dbReference>
<dbReference type="SUPFAM" id="SSF53448">
    <property type="entry name" value="Nucleotide-diphospho-sugar transferases"/>
    <property type="match status" value="1"/>
</dbReference>
<dbReference type="InterPro" id="IPR042465">
    <property type="entry name" value="XXLT1"/>
</dbReference>
<keyword evidence="2" id="KW-0812">Transmembrane</keyword>
<accession>A0ABR0Z1T7</accession>
<evidence type="ECO:0000256" key="2">
    <source>
        <dbReference type="SAM" id="Phobius"/>
    </source>
</evidence>
<evidence type="ECO:0000313" key="3">
    <source>
        <dbReference type="EMBL" id="KAK6478746.1"/>
    </source>
</evidence>
<organism evidence="3 4">
    <name type="scientific">Huso huso</name>
    <name type="common">Beluga</name>
    <name type="synonym">Acipenser huso</name>
    <dbReference type="NCBI Taxonomy" id="61971"/>
    <lineage>
        <taxon>Eukaryota</taxon>
        <taxon>Metazoa</taxon>
        <taxon>Chordata</taxon>
        <taxon>Craniata</taxon>
        <taxon>Vertebrata</taxon>
        <taxon>Euteleostomi</taxon>
        <taxon>Actinopterygii</taxon>
        <taxon>Chondrostei</taxon>
        <taxon>Acipenseriformes</taxon>
        <taxon>Acipenseridae</taxon>
        <taxon>Huso</taxon>
    </lineage>
</organism>
<dbReference type="Gene3D" id="3.90.550.10">
    <property type="entry name" value="Spore Coat Polysaccharide Biosynthesis Protein SpsA, Chain A"/>
    <property type="match status" value="1"/>
</dbReference>
<gene>
    <name evidence="3" type="ORF">HHUSO_G21121</name>
</gene>
<dbReference type="Pfam" id="PF01501">
    <property type="entry name" value="Glyco_transf_8"/>
    <property type="match status" value="1"/>
</dbReference>
<feature type="compositionally biased region" description="Polar residues" evidence="1">
    <location>
        <begin position="58"/>
        <end position="76"/>
    </location>
</feature>
<dbReference type="InterPro" id="IPR002495">
    <property type="entry name" value="Glyco_trans_8"/>
</dbReference>
<dbReference type="PANTHER" id="PTHR46612:SF1">
    <property type="entry name" value="XYLOSIDE XYLOSYLTRANSFERASE 1"/>
    <property type="match status" value="1"/>
</dbReference>
<proteinExistence type="predicted"/>
<keyword evidence="2" id="KW-1133">Transmembrane helix</keyword>
<keyword evidence="4" id="KW-1185">Reference proteome</keyword>
<evidence type="ECO:0000256" key="1">
    <source>
        <dbReference type="SAM" id="MobiDB-lite"/>
    </source>
</evidence>
<keyword evidence="2" id="KW-0472">Membrane</keyword>
<dbReference type="EMBL" id="JAHFZB010000019">
    <property type="protein sequence ID" value="KAK6478746.1"/>
    <property type="molecule type" value="Genomic_DNA"/>
</dbReference>
<feature type="transmembrane region" description="Helical" evidence="2">
    <location>
        <begin position="20"/>
        <end position="39"/>
    </location>
</feature>
<comment type="caution">
    <text evidence="3">The sequence shown here is derived from an EMBL/GenBank/DDBJ whole genome shotgun (WGS) entry which is preliminary data.</text>
</comment>
<feature type="region of interest" description="Disordered" evidence="1">
    <location>
        <begin position="56"/>
        <end position="94"/>
    </location>
</feature>
<dbReference type="PANTHER" id="PTHR46612">
    <property type="entry name" value="XYLOSIDE XYLOSYLTRANSFERASE 1"/>
    <property type="match status" value="1"/>
</dbReference>
<dbReference type="Proteomes" id="UP001369086">
    <property type="component" value="Unassembled WGS sequence"/>
</dbReference>
<sequence length="407" mass="46196">MGIPRLLSNAMARVSTVRYYQLVLVIAAALAVVAFYSLGSDRQNFSSTTKRIKETHASHNANMNDGDLSSDTNAEQRVSKGASVGEADRTNTDSINGAAAKKTGTVEEQRPRYLHALMMFTKVDTNQAFQQKFQVAMRSMLKHARFEDGEVLTLHFVSDEPSREIGEKMLEDLLQGATFRCEVSFHNVKVLTEKLFPIVEAMQKHFSAGSGTYYSDAIFFLSVAMHRIMPAEIKRIVQLDLDLKYRTNIRELFEQFNQFPAGAIIGIAREMQPVYRHTFWAYRRENPDSKVGDPPPGGSPGFNSGVMLLDLEAMRRSEPYNQLLEPQSVGRLADKYRFQGHLGDQDFFTMIGMEHPSLFHVLDCAWNRQLCTWWKDHGYGDVFQLYYHCQGPVKIYHGNCNTPIPDD</sequence>
<reference evidence="3 4" key="1">
    <citation type="submission" date="2021-05" db="EMBL/GenBank/DDBJ databases">
        <authorList>
            <person name="Zahm M."/>
            <person name="Klopp C."/>
            <person name="Cabau C."/>
            <person name="Kuhl H."/>
            <person name="Suciu R."/>
            <person name="Ciorpac M."/>
            <person name="Holostenco D."/>
            <person name="Gessner J."/>
            <person name="Wuertz S."/>
            <person name="Hohne C."/>
            <person name="Stock M."/>
            <person name="Gislard M."/>
            <person name="Lluch J."/>
            <person name="Milhes M."/>
            <person name="Lampietro C."/>
            <person name="Lopez Roques C."/>
            <person name="Donnadieu C."/>
            <person name="Du K."/>
            <person name="Schartl M."/>
            <person name="Guiguen Y."/>
        </authorList>
    </citation>
    <scope>NUCLEOTIDE SEQUENCE [LARGE SCALE GENOMIC DNA]</scope>
    <source>
        <strain evidence="3">Hh-F2</strain>
        <tissue evidence="3">Blood</tissue>
    </source>
</reference>